<dbReference type="SUPFAM" id="SSF52091">
    <property type="entry name" value="SpoIIaa-like"/>
    <property type="match status" value="1"/>
</dbReference>
<dbReference type="CDD" id="cd07043">
    <property type="entry name" value="STAS_anti-anti-sigma_factors"/>
    <property type="match status" value="1"/>
</dbReference>
<dbReference type="PROSITE" id="PS50801">
    <property type="entry name" value="STAS"/>
    <property type="match status" value="1"/>
</dbReference>
<proteinExistence type="predicted"/>
<dbReference type="Pfam" id="PF01740">
    <property type="entry name" value="STAS"/>
    <property type="match status" value="1"/>
</dbReference>
<dbReference type="AlphaFoldDB" id="A0A1S7LG45"/>
<evidence type="ECO:0000313" key="2">
    <source>
        <dbReference type="EMBL" id="CRH05029.1"/>
    </source>
</evidence>
<protein>
    <submittedName>
        <fullName evidence="2">Putative anti-sigma factor antagonist</fullName>
    </submittedName>
</protein>
<accession>A0A1S7LG45</accession>
<dbReference type="InterPro" id="IPR036513">
    <property type="entry name" value="STAS_dom_sf"/>
</dbReference>
<gene>
    <name evidence="2" type="ORF">MAGMO_0828</name>
</gene>
<name>A0A1S7LG45_MAGMO</name>
<feature type="domain" description="STAS" evidence="1">
    <location>
        <begin position="1"/>
        <end position="103"/>
    </location>
</feature>
<dbReference type="EMBL" id="LO017727">
    <property type="protein sequence ID" value="CRH05029.1"/>
    <property type="molecule type" value="Genomic_DNA"/>
</dbReference>
<evidence type="ECO:0000259" key="1">
    <source>
        <dbReference type="PROSITE" id="PS50801"/>
    </source>
</evidence>
<organism evidence="2">
    <name type="scientific">Magnetococcus massalia (strain MO-1)</name>
    <dbReference type="NCBI Taxonomy" id="451514"/>
    <lineage>
        <taxon>Bacteria</taxon>
        <taxon>Pseudomonadati</taxon>
        <taxon>Pseudomonadota</taxon>
        <taxon>Magnetococcia</taxon>
        <taxon>Magnetococcales</taxon>
        <taxon>Magnetococcaceae</taxon>
        <taxon>Magnetococcus</taxon>
    </lineage>
</organism>
<sequence>MSSNAIRIEESQERFVVTPTMEVSSEHIVLFKDAAKLVKQQKEIIIDLSQVRMLNSTGIGVLLLFREELGLPDGTIQIHGVNETIKKLLHWASLDQMFVIKER</sequence>
<reference evidence="2" key="1">
    <citation type="submission" date="2015-04" db="EMBL/GenBank/DDBJ databases">
        <authorList>
            <person name="Syromyatnikov M.Y."/>
            <person name="Popov V.N."/>
        </authorList>
    </citation>
    <scope>NUCLEOTIDE SEQUENCE</scope>
    <source>
        <strain evidence="2">MO-1</strain>
    </source>
</reference>
<dbReference type="InterPro" id="IPR002645">
    <property type="entry name" value="STAS_dom"/>
</dbReference>
<dbReference type="Gene3D" id="3.30.750.24">
    <property type="entry name" value="STAS domain"/>
    <property type="match status" value="1"/>
</dbReference>